<dbReference type="EMBL" id="AP018042">
    <property type="protein sequence ID" value="BAX79417.1"/>
    <property type="molecule type" value="Genomic_DNA"/>
</dbReference>
<dbReference type="OrthoDB" id="1114455at2"/>
<keyword evidence="1" id="KW-0732">Signal</keyword>
<dbReference type="Proteomes" id="UP000218267">
    <property type="component" value="Chromosome"/>
</dbReference>
<dbReference type="AlphaFoldDB" id="A0A1Y1CGB9"/>
<proteinExistence type="predicted"/>
<sequence>MSHKYTPFLLFVCILLCSLKIQAQEEIRFSNHKYNRLFYNPAYAGSSGFMEAVLAYRNQWVGIEGSPETALVSFQAPINYTNSGVGAVAYRNQFGIQSDVAIFLNYAYQIQISYEGKLSMGLQAGFINKQINWAELNFYDPNISSNLQESDNIVPDKNISTWVPNFGVGFYYYTPDYYFSASIPRLLSNNQPSTEGISNNVSFDSKSLFYYLGAGVTLPLNREIDFSPSVLFVGSHKTSNLINVNLDFIHDSGVSVGAGYRSDRTWAALLGYQLTQKLRFSYSYEKSFGKYPTKGYTNHEIILNYNLSLRKSQITSPRYF</sequence>
<organism evidence="2 3">
    <name type="scientific">Labilibaculum antarcticum</name>
    <dbReference type="NCBI Taxonomy" id="1717717"/>
    <lineage>
        <taxon>Bacteria</taxon>
        <taxon>Pseudomonadati</taxon>
        <taxon>Bacteroidota</taxon>
        <taxon>Bacteroidia</taxon>
        <taxon>Marinilabiliales</taxon>
        <taxon>Marinifilaceae</taxon>
        <taxon>Labilibaculum</taxon>
    </lineage>
</organism>
<dbReference type="Pfam" id="PF11751">
    <property type="entry name" value="PorP_SprF"/>
    <property type="match status" value="1"/>
</dbReference>
<evidence type="ECO:0000256" key="1">
    <source>
        <dbReference type="SAM" id="SignalP"/>
    </source>
</evidence>
<dbReference type="NCBIfam" id="TIGR03519">
    <property type="entry name" value="T9SS_PorP_fam"/>
    <property type="match status" value="1"/>
</dbReference>
<dbReference type="KEGG" id="mbas:ALGA_1031"/>
<feature type="signal peptide" evidence="1">
    <location>
        <begin position="1"/>
        <end position="23"/>
    </location>
</feature>
<feature type="chain" id="PRO_5012417586" description="Type IX secretion system membrane protein PorP/SprF" evidence="1">
    <location>
        <begin position="24"/>
        <end position="320"/>
    </location>
</feature>
<reference evidence="3" key="2">
    <citation type="journal article" date="2020" name="Antonie Van Leeuwenhoek">
        <title>Labilibaculum antarcticum sp. nov., a novel facultative anaerobic, psychrotorelant bacterium isolated from marine sediment of Antarctica.</title>
        <authorList>
            <person name="Watanabe M."/>
            <person name="Kojima H."/>
            <person name="Fukui M."/>
        </authorList>
    </citation>
    <scope>NUCLEOTIDE SEQUENCE [LARGE SCALE GENOMIC DNA]</scope>
    <source>
        <strain evidence="3">SPP2</strain>
    </source>
</reference>
<protein>
    <recommendedName>
        <fullName evidence="4">Type IX secretion system membrane protein PorP/SprF</fullName>
    </recommendedName>
</protein>
<keyword evidence="3" id="KW-1185">Reference proteome</keyword>
<reference evidence="2 3" key="1">
    <citation type="journal article" date="2018" name="Mar. Genomics">
        <title>Complete genome sequence of Marinifilaceae bacterium strain SPP2, isolated from the Antarctic marine sediment.</title>
        <authorList>
            <person name="Watanabe M."/>
            <person name="Kojima H."/>
            <person name="Fukui M."/>
        </authorList>
    </citation>
    <scope>NUCLEOTIDE SEQUENCE [LARGE SCALE GENOMIC DNA]</scope>
    <source>
        <strain evidence="2 3">SPP2</strain>
    </source>
</reference>
<evidence type="ECO:0008006" key="4">
    <source>
        <dbReference type="Google" id="ProtNLM"/>
    </source>
</evidence>
<name>A0A1Y1CGB9_9BACT</name>
<accession>A0A1Y1CGB9</accession>
<dbReference type="RefSeq" id="WP_096428323.1">
    <property type="nucleotide sequence ID" value="NZ_AP018042.1"/>
</dbReference>
<gene>
    <name evidence="2" type="ORF">ALGA_1031</name>
</gene>
<evidence type="ECO:0000313" key="3">
    <source>
        <dbReference type="Proteomes" id="UP000218267"/>
    </source>
</evidence>
<evidence type="ECO:0000313" key="2">
    <source>
        <dbReference type="EMBL" id="BAX79417.1"/>
    </source>
</evidence>
<dbReference type="InterPro" id="IPR019861">
    <property type="entry name" value="PorP/SprF_Bacteroidetes"/>
</dbReference>